<gene>
    <name evidence="1" type="ORF">RHMOL_Rhmol07G0174500</name>
</gene>
<protein>
    <submittedName>
        <fullName evidence="1">Uncharacterized protein</fullName>
    </submittedName>
</protein>
<name>A0ACC0N1I8_RHOML</name>
<keyword evidence="2" id="KW-1185">Reference proteome</keyword>
<proteinExistence type="predicted"/>
<evidence type="ECO:0000313" key="1">
    <source>
        <dbReference type="EMBL" id="KAI8547173.1"/>
    </source>
</evidence>
<comment type="caution">
    <text evidence="1">The sequence shown here is derived from an EMBL/GenBank/DDBJ whole genome shotgun (WGS) entry which is preliminary data.</text>
</comment>
<dbReference type="EMBL" id="CM046394">
    <property type="protein sequence ID" value="KAI8547173.1"/>
    <property type="molecule type" value="Genomic_DNA"/>
</dbReference>
<evidence type="ECO:0000313" key="2">
    <source>
        <dbReference type="Proteomes" id="UP001062846"/>
    </source>
</evidence>
<reference evidence="1" key="1">
    <citation type="submission" date="2022-02" db="EMBL/GenBank/DDBJ databases">
        <title>Plant Genome Project.</title>
        <authorList>
            <person name="Zhang R.-G."/>
        </authorList>
    </citation>
    <scope>NUCLEOTIDE SEQUENCE</scope>
    <source>
        <strain evidence="1">AT1</strain>
    </source>
</reference>
<accession>A0ACC0N1I8</accession>
<organism evidence="1 2">
    <name type="scientific">Rhododendron molle</name>
    <name type="common">Chinese azalea</name>
    <name type="synonym">Azalea mollis</name>
    <dbReference type="NCBI Taxonomy" id="49168"/>
    <lineage>
        <taxon>Eukaryota</taxon>
        <taxon>Viridiplantae</taxon>
        <taxon>Streptophyta</taxon>
        <taxon>Embryophyta</taxon>
        <taxon>Tracheophyta</taxon>
        <taxon>Spermatophyta</taxon>
        <taxon>Magnoliopsida</taxon>
        <taxon>eudicotyledons</taxon>
        <taxon>Gunneridae</taxon>
        <taxon>Pentapetalae</taxon>
        <taxon>asterids</taxon>
        <taxon>Ericales</taxon>
        <taxon>Ericaceae</taxon>
        <taxon>Ericoideae</taxon>
        <taxon>Rhodoreae</taxon>
        <taxon>Rhododendron</taxon>
    </lineage>
</organism>
<sequence>MRGAQRQGSTNGAWNIARFVVRVATHVFLLGLPETSWNALVTQTNATPREAPNALELISLLHMLKSPALELEYLIYHHSY</sequence>
<dbReference type="Proteomes" id="UP001062846">
    <property type="component" value="Chromosome 7"/>
</dbReference>